<evidence type="ECO:0008006" key="3">
    <source>
        <dbReference type="Google" id="ProtNLM"/>
    </source>
</evidence>
<dbReference type="SUPFAM" id="SSF54593">
    <property type="entry name" value="Glyoxalase/Bleomycin resistance protein/Dihydroxybiphenyl dioxygenase"/>
    <property type="match status" value="1"/>
</dbReference>
<keyword evidence="2" id="KW-1185">Reference proteome</keyword>
<evidence type="ECO:0000313" key="1">
    <source>
        <dbReference type="EMBL" id="KAL2816571.1"/>
    </source>
</evidence>
<accession>A0ABR4HM70</accession>
<reference evidence="1 2" key="1">
    <citation type="submission" date="2024-07" db="EMBL/GenBank/DDBJ databases">
        <title>Section-level genome sequencing and comparative genomics of Aspergillus sections Usti and Cavernicolus.</title>
        <authorList>
            <consortium name="Lawrence Berkeley National Laboratory"/>
            <person name="Nybo J.L."/>
            <person name="Vesth T.C."/>
            <person name="Theobald S."/>
            <person name="Frisvad J.C."/>
            <person name="Larsen T.O."/>
            <person name="Kjaerboelling I."/>
            <person name="Rothschild-Mancinelli K."/>
            <person name="Lyhne E.K."/>
            <person name="Kogle M.E."/>
            <person name="Barry K."/>
            <person name="Clum A."/>
            <person name="Na H."/>
            <person name="Ledsgaard L."/>
            <person name="Lin J."/>
            <person name="Lipzen A."/>
            <person name="Kuo A."/>
            <person name="Riley R."/>
            <person name="Mondo S."/>
            <person name="LaButti K."/>
            <person name="Haridas S."/>
            <person name="Pangalinan J."/>
            <person name="Salamov A.A."/>
            <person name="Simmons B.A."/>
            <person name="Magnuson J.K."/>
            <person name="Chen J."/>
            <person name="Drula E."/>
            <person name="Henrissat B."/>
            <person name="Wiebenga A."/>
            <person name="Lubbers R.J."/>
            <person name="Gomes A.C."/>
            <person name="Makela M.R."/>
            <person name="Stajich J."/>
            <person name="Grigoriev I.V."/>
            <person name="Mortensen U.H."/>
            <person name="De vries R.P."/>
            <person name="Baker S.E."/>
            <person name="Andersen M.R."/>
        </authorList>
    </citation>
    <scope>NUCLEOTIDE SEQUENCE [LARGE SCALE GENOMIC DNA]</scope>
    <source>
        <strain evidence="1 2">CBS 600.67</strain>
    </source>
</reference>
<sequence length="305" mass="35007">MAVKLRMQYYYYSIVIVLARVQINASQGESSQYQLDGDKRLTDASRAIINLTWYIDVEPYMPIWSVPLEQASLNTFHLLQLLIQPLQKSTNNQGNYQGRENTNISLWIVDLIAHLPKSWQDWILPPASIPIVTNHPSKIQLSRIAHVYFEHRDLNRFNQFAEDFGFVQVERRGNTVYYGGYGRDPYIYVASQSTTGQSWFLAGAWVALDRDNFNKASELAGAICEDLEQYSRGSTFFHVVYGQIERAVETEISPNLRLPPLLATHKSQGLYNGPFEKPCKGQFQRYCTGPVLVHKLGHYGYVCRE</sequence>
<proteinExistence type="predicted"/>
<gene>
    <name evidence="1" type="ORF">BDW59DRAFT_166296</name>
</gene>
<dbReference type="EMBL" id="JBFXLS010000100">
    <property type="protein sequence ID" value="KAL2816571.1"/>
    <property type="molecule type" value="Genomic_DNA"/>
</dbReference>
<comment type="caution">
    <text evidence="1">The sequence shown here is derived from an EMBL/GenBank/DDBJ whole genome shotgun (WGS) entry which is preliminary data.</text>
</comment>
<name>A0ABR4HM70_9EURO</name>
<dbReference type="InterPro" id="IPR029068">
    <property type="entry name" value="Glyas_Bleomycin-R_OHBP_Dase"/>
</dbReference>
<evidence type="ECO:0000313" key="2">
    <source>
        <dbReference type="Proteomes" id="UP001610335"/>
    </source>
</evidence>
<organism evidence="1 2">
    <name type="scientific">Aspergillus cavernicola</name>
    <dbReference type="NCBI Taxonomy" id="176166"/>
    <lineage>
        <taxon>Eukaryota</taxon>
        <taxon>Fungi</taxon>
        <taxon>Dikarya</taxon>
        <taxon>Ascomycota</taxon>
        <taxon>Pezizomycotina</taxon>
        <taxon>Eurotiomycetes</taxon>
        <taxon>Eurotiomycetidae</taxon>
        <taxon>Eurotiales</taxon>
        <taxon>Aspergillaceae</taxon>
        <taxon>Aspergillus</taxon>
        <taxon>Aspergillus subgen. Nidulantes</taxon>
    </lineage>
</organism>
<dbReference type="Proteomes" id="UP001610335">
    <property type="component" value="Unassembled WGS sequence"/>
</dbReference>
<protein>
    <recommendedName>
        <fullName evidence="3">Six-hairpin glycosidase-like protein</fullName>
    </recommendedName>
</protein>